<organism evidence="2 3">
    <name type="scientific">Stylosanthes scabra</name>
    <dbReference type="NCBI Taxonomy" id="79078"/>
    <lineage>
        <taxon>Eukaryota</taxon>
        <taxon>Viridiplantae</taxon>
        <taxon>Streptophyta</taxon>
        <taxon>Embryophyta</taxon>
        <taxon>Tracheophyta</taxon>
        <taxon>Spermatophyta</taxon>
        <taxon>Magnoliopsida</taxon>
        <taxon>eudicotyledons</taxon>
        <taxon>Gunneridae</taxon>
        <taxon>Pentapetalae</taxon>
        <taxon>rosids</taxon>
        <taxon>fabids</taxon>
        <taxon>Fabales</taxon>
        <taxon>Fabaceae</taxon>
        <taxon>Papilionoideae</taxon>
        <taxon>50 kb inversion clade</taxon>
        <taxon>dalbergioids sensu lato</taxon>
        <taxon>Dalbergieae</taxon>
        <taxon>Pterocarpus clade</taxon>
        <taxon>Stylosanthes</taxon>
    </lineage>
</organism>
<keyword evidence="3" id="KW-1185">Reference proteome</keyword>
<gene>
    <name evidence="2" type="ORF">PIB30_057120</name>
</gene>
<evidence type="ECO:0000313" key="3">
    <source>
        <dbReference type="Proteomes" id="UP001341840"/>
    </source>
</evidence>
<feature type="region of interest" description="Disordered" evidence="1">
    <location>
        <begin position="113"/>
        <end position="132"/>
    </location>
</feature>
<reference evidence="2 3" key="1">
    <citation type="journal article" date="2023" name="Plants (Basel)">
        <title>Bridging the Gap: Combining Genomics and Transcriptomics Approaches to Understand Stylosanthes scabra, an Orphan Legume from the Brazilian Caatinga.</title>
        <authorList>
            <person name="Ferreira-Neto J.R.C."/>
            <person name="da Silva M.D."/>
            <person name="Binneck E."/>
            <person name="de Melo N.F."/>
            <person name="da Silva R.H."/>
            <person name="de Melo A.L.T.M."/>
            <person name="Pandolfi V."/>
            <person name="Bustamante F.O."/>
            <person name="Brasileiro-Vidal A.C."/>
            <person name="Benko-Iseppon A.M."/>
        </authorList>
    </citation>
    <scope>NUCLEOTIDE SEQUENCE [LARGE SCALE GENOMIC DNA]</scope>
    <source>
        <tissue evidence="2">Leaves</tissue>
    </source>
</reference>
<protein>
    <submittedName>
        <fullName evidence="2">Uncharacterized protein</fullName>
    </submittedName>
</protein>
<comment type="caution">
    <text evidence="2">The sequence shown here is derived from an EMBL/GenBank/DDBJ whole genome shotgun (WGS) entry which is preliminary data.</text>
</comment>
<evidence type="ECO:0000313" key="2">
    <source>
        <dbReference type="EMBL" id="MED6124228.1"/>
    </source>
</evidence>
<dbReference type="Proteomes" id="UP001341840">
    <property type="component" value="Unassembled WGS sequence"/>
</dbReference>
<proteinExistence type="predicted"/>
<name>A0ABU6RJH2_9FABA</name>
<accession>A0ABU6RJH2</accession>
<evidence type="ECO:0000256" key="1">
    <source>
        <dbReference type="SAM" id="MobiDB-lite"/>
    </source>
</evidence>
<dbReference type="EMBL" id="JASCZI010030672">
    <property type="protein sequence ID" value="MED6124228.1"/>
    <property type="molecule type" value="Genomic_DNA"/>
</dbReference>
<sequence length="194" mass="21272">MALACPRGELNDIRPKQHKCVARSRPSLAARARPCVRMMAVARPRPRAWSSSTNYCKVRAPAPFLPRVRMSPLRRALGPSFDYAPAPLPLRARAMVRASLNRTPSLFLMDQKRKSEDAKRKGKLAMPPTQKSPRLAGLLPFAPSASPRTVLRSNKLLVLAVAATRGEPNPKAQASAQATVEKPSVDVKGCLFLF</sequence>